<gene>
    <name evidence="1" type="ORF">KIN20_034216</name>
</gene>
<dbReference type="Proteomes" id="UP001196413">
    <property type="component" value="Unassembled WGS sequence"/>
</dbReference>
<comment type="caution">
    <text evidence="1">The sequence shown here is derived from an EMBL/GenBank/DDBJ whole genome shotgun (WGS) entry which is preliminary data.</text>
</comment>
<organism evidence="1 2">
    <name type="scientific">Parelaphostrongylus tenuis</name>
    <name type="common">Meningeal worm</name>
    <dbReference type="NCBI Taxonomy" id="148309"/>
    <lineage>
        <taxon>Eukaryota</taxon>
        <taxon>Metazoa</taxon>
        <taxon>Ecdysozoa</taxon>
        <taxon>Nematoda</taxon>
        <taxon>Chromadorea</taxon>
        <taxon>Rhabditida</taxon>
        <taxon>Rhabditina</taxon>
        <taxon>Rhabditomorpha</taxon>
        <taxon>Strongyloidea</taxon>
        <taxon>Metastrongylidae</taxon>
        <taxon>Parelaphostrongylus</taxon>
    </lineage>
</organism>
<reference evidence="1" key="1">
    <citation type="submission" date="2021-06" db="EMBL/GenBank/DDBJ databases">
        <title>Parelaphostrongylus tenuis whole genome reference sequence.</title>
        <authorList>
            <person name="Garwood T.J."/>
            <person name="Larsen P.A."/>
            <person name="Fountain-Jones N.M."/>
            <person name="Garbe J.R."/>
            <person name="Macchietto M.G."/>
            <person name="Kania S.A."/>
            <person name="Gerhold R.W."/>
            <person name="Richards J.E."/>
            <person name="Wolf T.M."/>
        </authorList>
    </citation>
    <scope>NUCLEOTIDE SEQUENCE</scope>
    <source>
        <strain evidence="1">MNPRO001-30</strain>
        <tissue evidence="1">Meninges</tissue>
    </source>
</reference>
<evidence type="ECO:0008006" key="3">
    <source>
        <dbReference type="Google" id="ProtNLM"/>
    </source>
</evidence>
<accession>A0AAD5WIV4</accession>
<dbReference type="InterPro" id="IPR019531">
    <property type="entry name" value="Pmp4"/>
</dbReference>
<dbReference type="PANTHER" id="PTHR15460">
    <property type="entry name" value="PEROXISOMAL MEMBRANE PROTEIN 4"/>
    <property type="match status" value="1"/>
</dbReference>
<name>A0AAD5WIV4_PARTN</name>
<dbReference type="AlphaFoldDB" id="A0AAD5WIV4"/>
<sequence length="252" mass="28942">MNQLLVRLFLSFRPKTLSPPIDDIDGTSSPINGEMTNFYNPTMITTLLALAEKCERLGNECLLSLNNYHNLLSAVKGFRNGFTYGMKIRAPHALVTVFLFGEGTVPEKIRTIIRLTLIHATNLAKFAFSYKLFHGFLRRAEGKTYQWHSFISAFIVGYFVFGDDNAVNLQIALYLLSRILVSLAKLAVHYDIIPQPKYRVFPLFAALVWGLVLWLFEHHTDVLQGSLVKSMTYIYKDSNYWTDIRNFLFQNK</sequence>
<dbReference type="PIRSF" id="PIRSF013674">
    <property type="entry name" value="PXMP4"/>
    <property type="match status" value="1"/>
</dbReference>
<evidence type="ECO:0000313" key="2">
    <source>
        <dbReference type="Proteomes" id="UP001196413"/>
    </source>
</evidence>
<dbReference type="GO" id="GO:0005778">
    <property type="term" value="C:peroxisomal membrane"/>
    <property type="evidence" value="ECO:0007669"/>
    <property type="project" value="TreeGrafter"/>
</dbReference>
<dbReference type="EMBL" id="JAHQIW010007096">
    <property type="protein sequence ID" value="KAJ1372139.1"/>
    <property type="molecule type" value="Genomic_DNA"/>
</dbReference>
<evidence type="ECO:0000313" key="1">
    <source>
        <dbReference type="EMBL" id="KAJ1372139.1"/>
    </source>
</evidence>
<proteinExistence type="predicted"/>
<keyword evidence="2" id="KW-1185">Reference proteome</keyword>
<protein>
    <recommendedName>
        <fullName evidence="3">Peroxisomal membrane protein 4</fullName>
    </recommendedName>
</protein>
<dbReference type="Pfam" id="PF02466">
    <property type="entry name" value="Tim17"/>
    <property type="match status" value="1"/>
</dbReference>
<dbReference type="PANTHER" id="PTHR15460:SF3">
    <property type="entry name" value="PEROXISOMAL MEMBRANE PROTEIN 4"/>
    <property type="match status" value="1"/>
</dbReference>